<evidence type="ECO:0000313" key="2">
    <source>
        <dbReference type="Proteomes" id="UP000054466"/>
    </source>
</evidence>
<dbReference type="VEuPathDB" id="FungiDB:PV07_08625"/>
<protein>
    <submittedName>
        <fullName evidence="1">Uncharacterized protein</fullName>
    </submittedName>
</protein>
<accession>A0A0D2C2I7</accession>
<keyword evidence="2" id="KW-1185">Reference proteome</keyword>
<dbReference type="HOGENOM" id="CLU_049050_0_0_1"/>
<gene>
    <name evidence="1" type="ORF">PV07_08625</name>
</gene>
<dbReference type="OrthoDB" id="4147652at2759"/>
<proteinExistence type="predicted"/>
<dbReference type="AlphaFoldDB" id="A0A0D2C2I7"/>
<evidence type="ECO:0000313" key="1">
    <source>
        <dbReference type="EMBL" id="KIW25453.1"/>
    </source>
</evidence>
<dbReference type="GeneID" id="27347819"/>
<dbReference type="RefSeq" id="XP_016245669.1">
    <property type="nucleotide sequence ID" value="XM_016395813.1"/>
</dbReference>
<sequence>MQNLPSPAEEQPPYDRVKAYLEDFKLHCEGRRTAVARDFDQLFRCRISPGDWLKVQRDLHIYDLDESPGRFSYETRCKFSYHASTSTLIIECAAPSAMHEVAVGFIEGCFRSVTDPTTVGFVRNEDYELKGEGPDPTKKADLALDEFTHGGHKYRWVLEVGFSETYDELLEDIQTWLTRSGGDIVHGVLMKITEEPPYRCPLPGVSDEELERRGLKSHDDISEDDFVMEGEYGPVSYQGDRWVGEIKEVFWEVWRLDPETRQLRLVAQREVIVPKTSSSSQIQLDEFLTTAPANVQASLDWDLFRLLLKRKIPSLGLKRYQTWIRTRKRRDGDDRRTDPDYV</sequence>
<organism evidence="1 2">
    <name type="scientific">Cladophialophora immunda</name>
    <dbReference type="NCBI Taxonomy" id="569365"/>
    <lineage>
        <taxon>Eukaryota</taxon>
        <taxon>Fungi</taxon>
        <taxon>Dikarya</taxon>
        <taxon>Ascomycota</taxon>
        <taxon>Pezizomycotina</taxon>
        <taxon>Eurotiomycetes</taxon>
        <taxon>Chaetothyriomycetidae</taxon>
        <taxon>Chaetothyriales</taxon>
        <taxon>Herpotrichiellaceae</taxon>
        <taxon>Cladophialophora</taxon>
    </lineage>
</organism>
<reference evidence="1 2" key="1">
    <citation type="submission" date="2015-01" db="EMBL/GenBank/DDBJ databases">
        <title>The Genome Sequence of Cladophialophora immunda CBS83496.</title>
        <authorList>
            <consortium name="The Broad Institute Genomics Platform"/>
            <person name="Cuomo C."/>
            <person name="de Hoog S."/>
            <person name="Gorbushina A."/>
            <person name="Stielow B."/>
            <person name="Teixiera M."/>
            <person name="Abouelleil A."/>
            <person name="Chapman S.B."/>
            <person name="Priest M."/>
            <person name="Young S.K."/>
            <person name="Wortman J."/>
            <person name="Nusbaum C."/>
            <person name="Birren B."/>
        </authorList>
    </citation>
    <scope>NUCLEOTIDE SEQUENCE [LARGE SCALE GENOMIC DNA]</scope>
    <source>
        <strain evidence="1 2">CBS 83496</strain>
    </source>
</reference>
<dbReference type="EMBL" id="KN847044">
    <property type="protein sequence ID" value="KIW25453.1"/>
    <property type="molecule type" value="Genomic_DNA"/>
</dbReference>
<name>A0A0D2C2I7_9EURO</name>
<dbReference type="Proteomes" id="UP000054466">
    <property type="component" value="Unassembled WGS sequence"/>
</dbReference>